<dbReference type="EMBL" id="HBGF01050603">
    <property type="protein sequence ID" value="CAD9153041.1"/>
    <property type="molecule type" value="Transcribed_RNA"/>
</dbReference>
<comment type="subcellular location">
    <subcellularLocation>
        <location evidence="1">Nucleus</location>
    </subcellularLocation>
</comment>
<evidence type="ECO:0000256" key="3">
    <source>
        <dbReference type="ARBA" id="ARBA00022478"/>
    </source>
</evidence>
<keyword evidence="4" id="KW-0804">Transcription</keyword>
<dbReference type="GO" id="GO:0006384">
    <property type="term" value="P:transcription initiation at RNA polymerase III promoter"/>
    <property type="evidence" value="ECO:0007669"/>
    <property type="project" value="TreeGrafter"/>
</dbReference>
<accession>A0A7S1R0A1</accession>
<comment type="similarity">
    <text evidence="2">Belongs to the eukaryotic RPB7/RPC8 RNA polymerase subunit family.</text>
</comment>
<name>A0A7S1R0A1_NEODS</name>
<dbReference type="Gene3D" id="2.40.50.140">
    <property type="entry name" value="Nucleic acid-binding proteins"/>
    <property type="match status" value="1"/>
</dbReference>
<dbReference type="GO" id="GO:0005666">
    <property type="term" value="C:RNA polymerase III complex"/>
    <property type="evidence" value="ECO:0007669"/>
    <property type="project" value="TreeGrafter"/>
</dbReference>
<dbReference type="AlphaFoldDB" id="A0A7S1R0A1"/>
<evidence type="ECO:0000256" key="2">
    <source>
        <dbReference type="ARBA" id="ARBA00009307"/>
    </source>
</evidence>
<dbReference type="Pfam" id="PF08292">
    <property type="entry name" value="RNA_pol_Rbc25"/>
    <property type="match status" value="1"/>
</dbReference>
<reference evidence="6" key="1">
    <citation type="submission" date="2021-01" db="EMBL/GenBank/DDBJ databases">
        <authorList>
            <person name="Corre E."/>
            <person name="Pelletier E."/>
            <person name="Niang G."/>
            <person name="Scheremetjew M."/>
            <person name="Finn R."/>
            <person name="Kale V."/>
            <person name="Holt S."/>
            <person name="Cochrane G."/>
            <person name="Meng A."/>
            <person name="Brown T."/>
            <person name="Cohen L."/>
        </authorList>
    </citation>
    <scope>NUCLEOTIDE SEQUENCE</scope>
    <source>
        <strain evidence="6">CCAP 1951/1</strain>
    </source>
</reference>
<sequence>MFELLEVQDLIELRPDAMPTRVVDGMPLGDDSTVATAVEASIQSKYAFKVIAGANALCVGVGEVCRVGLARLAPGSPSAWVGVTFNLVVFRPRTNERLKGRIARQDAHGVYLTLDFFDHIIVPAHLLKEPSEFDAARRRWRYVADEGGDGAKPSYAEYVDGEAVTFAVHAVIEGASELERTQAAAQAMANEKGAASSGAGANGADGGKGTLPGSLAMTVQASFVDPGLGPVAWFELDAGADADDSPAAA</sequence>
<organism evidence="6">
    <name type="scientific">Neobodo designis</name>
    <name type="common">Flagellated protozoan</name>
    <name type="synonym">Bodo designis</name>
    <dbReference type="NCBI Taxonomy" id="312471"/>
    <lineage>
        <taxon>Eukaryota</taxon>
        <taxon>Discoba</taxon>
        <taxon>Euglenozoa</taxon>
        <taxon>Kinetoplastea</taxon>
        <taxon>Metakinetoplastina</taxon>
        <taxon>Neobodonida</taxon>
        <taxon>Neobodo</taxon>
    </lineage>
</organism>
<dbReference type="PANTHER" id="PTHR12709:SF1">
    <property type="entry name" value="DNA-DIRECTED RNA POLYMERASE III SUBUNIT RPC8"/>
    <property type="match status" value="1"/>
</dbReference>
<dbReference type="InterPro" id="IPR012340">
    <property type="entry name" value="NA-bd_OB-fold"/>
</dbReference>
<dbReference type="PANTHER" id="PTHR12709">
    <property type="entry name" value="DNA-DIRECTED RNA POLYMERASE II, III"/>
    <property type="match status" value="1"/>
</dbReference>
<dbReference type="InterPro" id="IPR036898">
    <property type="entry name" value="RNA_pol_Rpb7-like_N_sf"/>
</dbReference>
<protein>
    <recommendedName>
        <fullName evidence="5">RNA polymerase III subunit Rpc25 domain-containing protein</fullName>
    </recommendedName>
</protein>
<evidence type="ECO:0000256" key="1">
    <source>
        <dbReference type="ARBA" id="ARBA00004123"/>
    </source>
</evidence>
<dbReference type="SUPFAM" id="SSF88798">
    <property type="entry name" value="N-terminal, heterodimerisation domain of RBP7 (RpoE)"/>
    <property type="match status" value="1"/>
</dbReference>
<evidence type="ECO:0000313" key="6">
    <source>
        <dbReference type="EMBL" id="CAD9153041.1"/>
    </source>
</evidence>
<proteinExistence type="inferred from homology"/>
<dbReference type="Gene3D" id="3.30.1490.120">
    <property type="entry name" value="RNA polymerase Rpb7-like, N-terminal domain"/>
    <property type="match status" value="1"/>
</dbReference>
<feature type="domain" description="RNA polymerase III subunit Rpc25" evidence="5">
    <location>
        <begin position="96"/>
        <end position="234"/>
    </location>
</feature>
<gene>
    <name evidence="6" type="ORF">NDES1114_LOCUS33907</name>
</gene>
<evidence type="ECO:0000256" key="4">
    <source>
        <dbReference type="ARBA" id="ARBA00023163"/>
    </source>
</evidence>
<evidence type="ECO:0000259" key="5">
    <source>
        <dbReference type="Pfam" id="PF08292"/>
    </source>
</evidence>
<dbReference type="InterPro" id="IPR013238">
    <property type="entry name" value="RNA_pol_III_Rbc25"/>
</dbReference>
<dbReference type="InterPro" id="IPR045113">
    <property type="entry name" value="Rpb7-like"/>
</dbReference>
<keyword evidence="3" id="KW-0240">DNA-directed RNA polymerase</keyword>